<evidence type="ECO:0000313" key="2">
    <source>
        <dbReference type="Proteomes" id="UP000199233"/>
    </source>
</evidence>
<gene>
    <name evidence="1" type="ORF">SAMN04488038_103227</name>
</gene>
<dbReference type="GO" id="GO:0016740">
    <property type="term" value="F:transferase activity"/>
    <property type="evidence" value="ECO:0007669"/>
    <property type="project" value="UniProtKB-KW"/>
</dbReference>
<dbReference type="EMBL" id="FOFS01000003">
    <property type="protein sequence ID" value="SEQ06078.1"/>
    <property type="molecule type" value="Genomic_DNA"/>
</dbReference>
<reference evidence="1 2" key="1">
    <citation type="submission" date="2016-10" db="EMBL/GenBank/DDBJ databases">
        <authorList>
            <person name="de Groot N.N."/>
        </authorList>
    </citation>
    <scope>NUCLEOTIDE SEQUENCE [LARGE SCALE GENOMIC DNA]</scope>
    <source>
        <strain evidence="1 2">DSM 25927</strain>
    </source>
</reference>
<proteinExistence type="predicted"/>
<protein>
    <submittedName>
        <fullName evidence="1">Sulfotransferase family protein</fullName>
    </submittedName>
</protein>
<accession>A0A1H9CZY0</accession>
<dbReference type="Gene3D" id="3.40.50.300">
    <property type="entry name" value="P-loop containing nucleotide triphosphate hydrolases"/>
    <property type="match status" value="1"/>
</dbReference>
<sequence>MRPIVILAAPFSGASWLAGVLGTLHGACAVPQLFPYLADNCGELMEIFRLGQDEHGDGLLRLVGQLYCGGQDSAAIARAQQWLQAREQRSVAEVLDEIAATVAPERLLYADCETPLRPIYTRRLLRMHPEADLVHLVRHPWSQGCRFAAWLRECIFVPTDFRDYALFPPCPDPQIAWLRANENIERLIAQWPADRVHRVRSEDLDHDLQGSVDRLAMRLGLSGRVGDPSRWPYAQRGCREAPGGLEADVWADIPEADERLATQLSMSAPLPWRPDGASFAEEVKALARRYGYE</sequence>
<keyword evidence="1" id="KW-0808">Transferase</keyword>
<evidence type="ECO:0000313" key="1">
    <source>
        <dbReference type="EMBL" id="SEQ06078.1"/>
    </source>
</evidence>
<organism evidence="1 2">
    <name type="scientific">Solimonas aquatica</name>
    <dbReference type="NCBI Taxonomy" id="489703"/>
    <lineage>
        <taxon>Bacteria</taxon>
        <taxon>Pseudomonadati</taxon>
        <taxon>Pseudomonadota</taxon>
        <taxon>Gammaproteobacteria</taxon>
        <taxon>Nevskiales</taxon>
        <taxon>Nevskiaceae</taxon>
        <taxon>Solimonas</taxon>
    </lineage>
</organism>
<dbReference type="Pfam" id="PF13469">
    <property type="entry name" value="Sulfotransfer_3"/>
    <property type="match status" value="1"/>
</dbReference>
<name>A0A1H9CZY0_9GAMM</name>
<dbReference type="InterPro" id="IPR027417">
    <property type="entry name" value="P-loop_NTPase"/>
</dbReference>
<dbReference type="AlphaFoldDB" id="A0A1H9CZY0"/>
<dbReference type="SUPFAM" id="SSF52540">
    <property type="entry name" value="P-loop containing nucleoside triphosphate hydrolases"/>
    <property type="match status" value="1"/>
</dbReference>
<dbReference type="RefSeq" id="WP_093283009.1">
    <property type="nucleotide sequence ID" value="NZ_FOFS01000003.1"/>
</dbReference>
<dbReference type="Proteomes" id="UP000199233">
    <property type="component" value="Unassembled WGS sequence"/>
</dbReference>
<keyword evidence="2" id="KW-1185">Reference proteome</keyword>
<dbReference type="STRING" id="489703.SAMN04488038_103227"/>
<dbReference type="OrthoDB" id="1441538at2"/>